<dbReference type="InterPro" id="IPR036249">
    <property type="entry name" value="Thioredoxin-like_sf"/>
</dbReference>
<dbReference type="GO" id="GO:0016740">
    <property type="term" value="F:transferase activity"/>
    <property type="evidence" value="ECO:0007669"/>
    <property type="project" value="UniProtKB-KW"/>
</dbReference>
<evidence type="ECO:0000313" key="2">
    <source>
        <dbReference type="EMBL" id="KCZ86077.1"/>
    </source>
</evidence>
<dbReference type="RefSeq" id="WP_035570910.1">
    <property type="nucleotide sequence ID" value="NZ_ARYH01000001.1"/>
</dbReference>
<dbReference type="EMBL" id="ARYH01000001">
    <property type="protein sequence ID" value="KCZ86077.1"/>
    <property type="molecule type" value="Genomic_DNA"/>
</dbReference>
<dbReference type="Pfam" id="PF02798">
    <property type="entry name" value="GST_N"/>
    <property type="match status" value="1"/>
</dbReference>
<dbReference type="PATRIC" id="fig|1280949.3.peg.2113"/>
<reference evidence="2 3" key="1">
    <citation type="journal article" date="2014" name="Antonie Van Leeuwenhoek">
        <title>Hyphomonas beringensis sp. nov. and Hyphomonas chukchiensis sp. nov., isolated from surface seawater of the Bering Sea and Chukchi Sea.</title>
        <authorList>
            <person name="Li C."/>
            <person name="Lai Q."/>
            <person name="Li G."/>
            <person name="Dong C."/>
            <person name="Wang J."/>
            <person name="Liao Y."/>
            <person name="Shao Z."/>
        </authorList>
    </citation>
    <scope>NUCLEOTIDE SEQUENCE [LARGE SCALE GENOMIC DNA]</scope>
    <source>
        <strain evidence="2 3">MHS-3</strain>
    </source>
</reference>
<accession>A0A069E7N9</accession>
<dbReference type="Proteomes" id="UP000027446">
    <property type="component" value="Unassembled WGS sequence"/>
</dbReference>
<feature type="domain" description="GST N-terminal" evidence="1">
    <location>
        <begin position="7"/>
        <end position="67"/>
    </location>
</feature>
<name>A0A069E7N9_9PROT</name>
<gene>
    <name evidence="2" type="ORF">HAD_10330</name>
</gene>
<evidence type="ECO:0000313" key="3">
    <source>
        <dbReference type="Proteomes" id="UP000027446"/>
    </source>
</evidence>
<dbReference type="Gene3D" id="3.40.30.10">
    <property type="entry name" value="Glutaredoxin"/>
    <property type="match status" value="1"/>
</dbReference>
<proteinExistence type="predicted"/>
<comment type="caution">
    <text evidence="2">The sequence shown here is derived from an EMBL/GenBank/DDBJ whole genome shotgun (WGS) entry which is preliminary data.</text>
</comment>
<organism evidence="2 3">
    <name type="scientific">Hyphomonas adhaerens MHS-3</name>
    <dbReference type="NCBI Taxonomy" id="1280949"/>
    <lineage>
        <taxon>Bacteria</taxon>
        <taxon>Pseudomonadati</taxon>
        <taxon>Pseudomonadota</taxon>
        <taxon>Alphaproteobacteria</taxon>
        <taxon>Hyphomonadales</taxon>
        <taxon>Hyphomonadaceae</taxon>
        <taxon>Hyphomonas</taxon>
    </lineage>
</organism>
<dbReference type="InterPro" id="IPR004045">
    <property type="entry name" value="Glutathione_S-Trfase_N"/>
</dbReference>
<keyword evidence="2" id="KW-0808">Transferase</keyword>
<dbReference type="AlphaFoldDB" id="A0A069E7N9"/>
<dbReference type="SUPFAM" id="SSF52833">
    <property type="entry name" value="Thioredoxin-like"/>
    <property type="match status" value="1"/>
</dbReference>
<dbReference type="STRING" id="1280949.HAD_10330"/>
<evidence type="ECO:0000259" key="1">
    <source>
        <dbReference type="Pfam" id="PF02798"/>
    </source>
</evidence>
<sequence>MTDATLYYFPWACSRVTMTTLDQAGVDYKAVLVDGRKCETRSGEYLKANPHGKVPAVLWRGRIMRETRR</sequence>
<protein>
    <submittedName>
        <fullName evidence="2">Glutathione S-transferase</fullName>
    </submittedName>
</protein>
<dbReference type="OrthoDB" id="7583243at2"/>
<keyword evidence="3" id="KW-1185">Reference proteome</keyword>